<dbReference type="AlphaFoldDB" id="A0A4R3LGP2"/>
<keyword evidence="1" id="KW-0732">Signal</keyword>
<feature type="signal peptide" evidence="1">
    <location>
        <begin position="1"/>
        <end position="22"/>
    </location>
</feature>
<dbReference type="EMBL" id="SMAF01000006">
    <property type="protein sequence ID" value="TCS99323.1"/>
    <property type="molecule type" value="Genomic_DNA"/>
</dbReference>
<sequence length="154" mass="16450">MRNILFALVVVATSAMPNTSQACDWTTGAREQHVFLSWDGKAVTDWVVASDSIKAVTLPNGFALGVKIEEPEPEKYVELSNKLQHVPETVKISLFDLSNGKPRPLTHTYGGTNSLQGYGAQGGADRVDELGTPGVLLTLLKPVCSQQGAVASAR</sequence>
<keyword evidence="3" id="KW-1185">Reference proteome</keyword>
<dbReference type="PROSITE" id="PS51257">
    <property type="entry name" value="PROKAR_LIPOPROTEIN"/>
    <property type="match status" value="1"/>
</dbReference>
<evidence type="ECO:0000313" key="3">
    <source>
        <dbReference type="Proteomes" id="UP000294599"/>
    </source>
</evidence>
<dbReference type="Proteomes" id="UP000294599">
    <property type="component" value="Unassembled WGS sequence"/>
</dbReference>
<evidence type="ECO:0000313" key="2">
    <source>
        <dbReference type="EMBL" id="TCS99323.1"/>
    </source>
</evidence>
<name>A0A4R3LGP2_9GAMM</name>
<dbReference type="RefSeq" id="WP_132577317.1">
    <property type="nucleotide sequence ID" value="NZ_JBHLWF010000031.1"/>
</dbReference>
<reference evidence="2 3" key="1">
    <citation type="submission" date="2019-03" db="EMBL/GenBank/DDBJ databases">
        <title>Genomic Encyclopedia of Type Strains, Phase IV (KMG-IV): sequencing the most valuable type-strain genomes for metagenomic binning, comparative biology and taxonomic classification.</title>
        <authorList>
            <person name="Goeker M."/>
        </authorList>
    </citation>
    <scope>NUCLEOTIDE SEQUENCE [LARGE SCALE GENOMIC DNA]</scope>
    <source>
        <strain evidence="2 3">DSM 21944</strain>
    </source>
</reference>
<accession>A0A4R3LGP2</accession>
<dbReference type="OrthoDB" id="9936300at2"/>
<organism evidence="2 3">
    <name type="scientific">Pseudofulvimonas gallinarii</name>
    <dbReference type="NCBI Taxonomy" id="634155"/>
    <lineage>
        <taxon>Bacteria</taxon>
        <taxon>Pseudomonadati</taxon>
        <taxon>Pseudomonadota</taxon>
        <taxon>Gammaproteobacteria</taxon>
        <taxon>Lysobacterales</taxon>
        <taxon>Rhodanobacteraceae</taxon>
        <taxon>Pseudofulvimonas</taxon>
    </lineage>
</organism>
<comment type="caution">
    <text evidence="2">The sequence shown here is derived from an EMBL/GenBank/DDBJ whole genome shotgun (WGS) entry which is preliminary data.</text>
</comment>
<proteinExistence type="predicted"/>
<protein>
    <submittedName>
        <fullName evidence="2">Uncharacterized protein</fullName>
    </submittedName>
</protein>
<feature type="chain" id="PRO_5020554840" evidence="1">
    <location>
        <begin position="23"/>
        <end position="154"/>
    </location>
</feature>
<evidence type="ECO:0000256" key="1">
    <source>
        <dbReference type="SAM" id="SignalP"/>
    </source>
</evidence>
<gene>
    <name evidence="2" type="ORF">EDC25_106162</name>
</gene>